<keyword evidence="1" id="KW-0472">Membrane</keyword>
<name>A0A822YMB8_NELNU</name>
<reference evidence="2 3" key="1">
    <citation type="journal article" date="2020" name="Mol. Biol. Evol.">
        <title>Distinct Expression and Methylation Patterns for Genes with Different Fates following a Single Whole-Genome Duplication in Flowering Plants.</title>
        <authorList>
            <person name="Shi T."/>
            <person name="Rahmani R.S."/>
            <person name="Gugger P.F."/>
            <person name="Wang M."/>
            <person name="Li H."/>
            <person name="Zhang Y."/>
            <person name="Li Z."/>
            <person name="Wang Q."/>
            <person name="Van de Peer Y."/>
            <person name="Marchal K."/>
            <person name="Chen J."/>
        </authorList>
    </citation>
    <scope>NUCLEOTIDE SEQUENCE [LARGE SCALE GENOMIC DNA]</scope>
    <source>
        <tissue evidence="2">Leaf</tissue>
    </source>
</reference>
<evidence type="ECO:0000313" key="3">
    <source>
        <dbReference type="Proteomes" id="UP000607653"/>
    </source>
</evidence>
<protein>
    <submittedName>
        <fullName evidence="2">Uncharacterized protein</fullName>
    </submittedName>
</protein>
<gene>
    <name evidence="2" type="ORF">HUJ06_005974</name>
</gene>
<keyword evidence="3" id="KW-1185">Reference proteome</keyword>
<keyword evidence="1" id="KW-0812">Transmembrane</keyword>
<dbReference type="AlphaFoldDB" id="A0A822YMB8"/>
<organism evidence="2 3">
    <name type="scientific">Nelumbo nucifera</name>
    <name type="common">Sacred lotus</name>
    <dbReference type="NCBI Taxonomy" id="4432"/>
    <lineage>
        <taxon>Eukaryota</taxon>
        <taxon>Viridiplantae</taxon>
        <taxon>Streptophyta</taxon>
        <taxon>Embryophyta</taxon>
        <taxon>Tracheophyta</taxon>
        <taxon>Spermatophyta</taxon>
        <taxon>Magnoliopsida</taxon>
        <taxon>Proteales</taxon>
        <taxon>Nelumbonaceae</taxon>
        <taxon>Nelumbo</taxon>
    </lineage>
</organism>
<feature type="transmembrane region" description="Helical" evidence="1">
    <location>
        <begin position="17"/>
        <end position="34"/>
    </location>
</feature>
<evidence type="ECO:0000313" key="2">
    <source>
        <dbReference type="EMBL" id="DAD35334.1"/>
    </source>
</evidence>
<comment type="caution">
    <text evidence="2">The sequence shown here is derived from an EMBL/GenBank/DDBJ whole genome shotgun (WGS) entry which is preliminary data.</text>
</comment>
<evidence type="ECO:0000256" key="1">
    <source>
        <dbReference type="SAM" id="Phobius"/>
    </source>
</evidence>
<dbReference type="Proteomes" id="UP000607653">
    <property type="component" value="Unassembled WGS sequence"/>
</dbReference>
<accession>A0A822YMB8</accession>
<proteinExistence type="predicted"/>
<dbReference type="EMBL" id="DUZY01000004">
    <property type="protein sequence ID" value="DAD35334.1"/>
    <property type="molecule type" value="Genomic_DNA"/>
</dbReference>
<sequence>MIATYRKFNFLGELLNLYYFVEMSLQFIFITMRARTLM</sequence>
<keyword evidence="1" id="KW-1133">Transmembrane helix</keyword>